<evidence type="ECO:0000256" key="1">
    <source>
        <dbReference type="ARBA" id="ARBA00004604"/>
    </source>
</evidence>
<evidence type="ECO:0000256" key="2">
    <source>
        <dbReference type="ARBA" id="ARBA00008105"/>
    </source>
</evidence>
<evidence type="ECO:0000256" key="4">
    <source>
        <dbReference type="ARBA" id="ARBA00022552"/>
    </source>
</evidence>
<evidence type="ECO:0000313" key="10">
    <source>
        <dbReference type="WBParaSite" id="SRAE_2000330000.1"/>
    </source>
</evidence>
<dbReference type="Pfam" id="PF03998">
    <property type="entry name" value="Utp11"/>
    <property type="match status" value="1"/>
</dbReference>
<gene>
    <name evidence="8 10 11" type="ORF">SRAE_2000330000</name>
</gene>
<protein>
    <recommendedName>
        <fullName evidence="3">Probable U3 small nucleolar RNA-associated protein 11</fullName>
    </recommendedName>
</protein>
<dbReference type="Proteomes" id="UP000035682">
    <property type="component" value="Unplaced"/>
</dbReference>
<dbReference type="WormBase" id="SRAE_2000330000">
    <property type="protein sequence ID" value="SRP09679"/>
    <property type="gene ID" value="WBGene00263522"/>
</dbReference>
<feature type="coiled-coil region" evidence="6">
    <location>
        <begin position="167"/>
        <end position="197"/>
    </location>
</feature>
<comment type="similarity">
    <text evidence="2">Belongs to the UTP11 family.</text>
</comment>
<accession>A0A090LM70</accession>
<proteinExistence type="inferred from homology"/>
<organism evidence="8">
    <name type="scientific">Strongyloides ratti</name>
    <name type="common">Parasitic roundworm</name>
    <dbReference type="NCBI Taxonomy" id="34506"/>
    <lineage>
        <taxon>Eukaryota</taxon>
        <taxon>Metazoa</taxon>
        <taxon>Ecdysozoa</taxon>
        <taxon>Nematoda</taxon>
        <taxon>Chromadorea</taxon>
        <taxon>Rhabditida</taxon>
        <taxon>Tylenchina</taxon>
        <taxon>Panagrolaimomorpha</taxon>
        <taxon>Strongyloidoidea</taxon>
        <taxon>Strongyloididae</taxon>
        <taxon>Strongyloides</taxon>
    </lineage>
</organism>
<dbReference type="GO" id="GO:0006364">
    <property type="term" value="P:rRNA processing"/>
    <property type="evidence" value="ECO:0007669"/>
    <property type="project" value="UniProtKB-KW"/>
</dbReference>
<evidence type="ECO:0000313" key="11">
    <source>
        <dbReference type="WormBase" id="SRAE_2000330000"/>
    </source>
</evidence>
<evidence type="ECO:0000313" key="8">
    <source>
        <dbReference type="EMBL" id="CEF68645.1"/>
    </source>
</evidence>
<dbReference type="OMA" id="NGHTFYL"/>
<dbReference type="PIRSF" id="PIRSF015952">
    <property type="entry name" value="U3snoRNP11"/>
    <property type="match status" value="1"/>
</dbReference>
<evidence type="ECO:0000256" key="7">
    <source>
        <dbReference type="SAM" id="MobiDB-lite"/>
    </source>
</evidence>
<dbReference type="GO" id="GO:0032040">
    <property type="term" value="C:small-subunit processome"/>
    <property type="evidence" value="ECO:0007669"/>
    <property type="project" value="InterPro"/>
</dbReference>
<dbReference type="InterPro" id="IPR007144">
    <property type="entry name" value="SSU_processome_Utp11"/>
</dbReference>
<keyword evidence="9" id="KW-1185">Reference proteome</keyword>
<dbReference type="OrthoDB" id="29058at2759"/>
<evidence type="ECO:0000256" key="3">
    <source>
        <dbReference type="ARBA" id="ARBA00020121"/>
    </source>
</evidence>
<dbReference type="RefSeq" id="XP_024507845.1">
    <property type="nucleotide sequence ID" value="XM_024654478.1"/>
</dbReference>
<keyword evidence="5" id="KW-0539">Nucleus</keyword>
<keyword evidence="4" id="KW-0698">rRNA processing</keyword>
<keyword evidence="6" id="KW-0175">Coiled coil</keyword>
<reference evidence="8 9" key="1">
    <citation type="submission" date="2014-09" db="EMBL/GenBank/DDBJ databases">
        <authorList>
            <person name="Martin A.A."/>
        </authorList>
    </citation>
    <scope>NUCLEOTIDE SEQUENCE</scope>
    <source>
        <strain evidence="9">ED321</strain>
        <strain evidence="8">ED321 Heterogonic</strain>
    </source>
</reference>
<evidence type="ECO:0000313" key="9">
    <source>
        <dbReference type="Proteomes" id="UP000035682"/>
    </source>
</evidence>
<sequence>MSSMKTRNKAIKREHRERPQIKERANLGLLEKKKDWIKRARDFQEKRDKIRELREVALSKNPDEFYHHMIRSQIGRDGIHRDFDMDQVLGKDAKDSERNLKKDLCYVTFKLVNEKKKIDKLKGSLHLATIGRPINKRIVYQDDSDDDGLIGIVEESKVSLPDSSQKLHEMNESYKLLAEKIKKVKELEIVKRKLEKLLHK</sequence>
<dbReference type="AlphaFoldDB" id="A0A090LM70"/>
<feature type="region of interest" description="Disordered" evidence="7">
    <location>
        <begin position="1"/>
        <end position="23"/>
    </location>
</feature>
<feature type="compositionally biased region" description="Basic residues" evidence="7">
    <location>
        <begin position="1"/>
        <end position="13"/>
    </location>
</feature>
<dbReference type="STRING" id="34506.A0A090LM70"/>
<dbReference type="WBParaSite" id="SRAE_2000330000.1">
    <property type="protein sequence ID" value="SRAE_2000330000.1"/>
    <property type="gene ID" value="WBGene00263522"/>
</dbReference>
<dbReference type="GeneID" id="36381015"/>
<feature type="compositionally biased region" description="Basic and acidic residues" evidence="7">
    <location>
        <begin position="14"/>
        <end position="23"/>
    </location>
</feature>
<evidence type="ECO:0000256" key="5">
    <source>
        <dbReference type="ARBA" id="ARBA00023242"/>
    </source>
</evidence>
<dbReference type="CTD" id="36381015"/>
<comment type="subcellular location">
    <subcellularLocation>
        <location evidence="1">Nucleus</location>
        <location evidence="1">Nucleolus</location>
    </subcellularLocation>
</comment>
<dbReference type="PANTHER" id="PTHR12838:SF0">
    <property type="entry name" value="U3 SMALL NUCLEOLAR RNA-ASSOCIATED PROTEIN 11-RELATED"/>
    <property type="match status" value="1"/>
</dbReference>
<evidence type="ECO:0000256" key="6">
    <source>
        <dbReference type="SAM" id="Coils"/>
    </source>
</evidence>
<reference evidence="10" key="2">
    <citation type="submission" date="2020-12" db="UniProtKB">
        <authorList>
            <consortium name="WormBaseParasite"/>
        </authorList>
    </citation>
    <scope>IDENTIFICATION</scope>
</reference>
<dbReference type="EMBL" id="LN609529">
    <property type="protein sequence ID" value="CEF68645.1"/>
    <property type="molecule type" value="Genomic_DNA"/>
</dbReference>
<dbReference type="PANTHER" id="PTHR12838">
    <property type="entry name" value="U3 SMALL NUCLEOLAR RNA-ASSOCIATED PROTEIN 11"/>
    <property type="match status" value="1"/>
</dbReference>
<name>A0A090LM70_STRRB</name>